<dbReference type="RefSeq" id="WP_140654482.1">
    <property type="nucleotide sequence ID" value="NZ_RCZB01000007.1"/>
</dbReference>
<accession>A0A502F8B7</accession>
<evidence type="ECO:0000313" key="3">
    <source>
        <dbReference type="Proteomes" id="UP000319486"/>
    </source>
</evidence>
<name>A0A502F8B7_9GAMM</name>
<proteinExistence type="predicted"/>
<dbReference type="Proteomes" id="UP000319486">
    <property type="component" value="Unassembled WGS sequence"/>
</dbReference>
<dbReference type="AlphaFoldDB" id="A0A502F8B7"/>
<keyword evidence="1" id="KW-1133">Transmembrane helix</keyword>
<keyword evidence="1" id="KW-0472">Membrane</keyword>
<evidence type="ECO:0000256" key="1">
    <source>
        <dbReference type="SAM" id="Phobius"/>
    </source>
</evidence>
<dbReference type="OrthoDB" id="5959126at2"/>
<feature type="transmembrane region" description="Helical" evidence="1">
    <location>
        <begin position="110"/>
        <end position="132"/>
    </location>
</feature>
<keyword evidence="1" id="KW-0812">Transmembrane</keyword>
<keyword evidence="3" id="KW-1185">Reference proteome</keyword>
<sequence>MQSRSAGFRSRKLSRGLLALGMLWTLPSSVPGVLAGLLGLAFGARMRWQAAELALVVRRWPWGSGGALTLGNVILHTGERLDTPCLTYAHRAGRCIEPTVSLADHERAHVYQYMLLGPLFLPLYLLCGGISVRNRFERAADRYALHGYGWWPWSA</sequence>
<dbReference type="EMBL" id="RCZO01000010">
    <property type="protein sequence ID" value="TPG05414.1"/>
    <property type="molecule type" value="Genomic_DNA"/>
</dbReference>
<comment type="caution">
    <text evidence="2">The sequence shown here is derived from an EMBL/GenBank/DDBJ whole genome shotgun (WGS) entry which is preliminary data.</text>
</comment>
<protein>
    <submittedName>
        <fullName evidence="2">Uncharacterized protein</fullName>
    </submittedName>
</protein>
<organism evidence="2 3">
    <name type="scientific">Rhodanobacter glycinis</name>
    <dbReference type="NCBI Taxonomy" id="582702"/>
    <lineage>
        <taxon>Bacteria</taxon>
        <taxon>Pseudomonadati</taxon>
        <taxon>Pseudomonadota</taxon>
        <taxon>Gammaproteobacteria</taxon>
        <taxon>Lysobacterales</taxon>
        <taxon>Rhodanobacteraceae</taxon>
        <taxon>Rhodanobacter</taxon>
    </lineage>
</organism>
<evidence type="ECO:0000313" key="2">
    <source>
        <dbReference type="EMBL" id="TPG05414.1"/>
    </source>
</evidence>
<reference evidence="2 3" key="1">
    <citation type="journal article" date="2019" name="Environ. Microbiol.">
        <title>Species interactions and distinct microbial communities in high Arctic permafrost affected cryosols are associated with the CH4 and CO2 gas fluxes.</title>
        <authorList>
            <person name="Altshuler I."/>
            <person name="Hamel J."/>
            <person name="Turney S."/>
            <person name="Magnuson E."/>
            <person name="Levesque R."/>
            <person name="Greer C."/>
            <person name="Whyte L.G."/>
        </authorList>
    </citation>
    <scope>NUCLEOTIDE SEQUENCE [LARGE SCALE GENOMIC DNA]</scope>
    <source>
        <strain evidence="2 3">S13Y</strain>
    </source>
</reference>
<gene>
    <name evidence="2" type="ORF">EAH88_15780</name>
</gene>